<keyword evidence="1" id="KW-0472">Membrane</keyword>
<feature type="transmembrane region" description="Helical" evidence="1">
    <location>
        <begin position="101"/>
        <end position="122"/>
    </location>
</feature>
<dbReference type="VEuPathDB" id="FungiDB:BTJ68_15166"/>
<feature type="transmembrane region" description="Helical" evidence="1">
    <location>
        <begin position="250"/>
        <end position="273"/>
    </location>
</feature>
<sequence>MTNYFLPWLALTAQLPYETGDPWSNVLSFCMAVGSPTLVTYPLTITMLNRFWANKSFGSLRRRTEQPDINNRYAGSLLVLPANSAWWHTLRESLRATRRGVTASLVAQVMLAATAFLFTIIASFQAELGDPSTALQIASGSLWIWLVSIISGWVIVASTLHGALETIAGKIADDEICDAALQAQAPHIQNPLPAQGQQQQPPPPVVAPDDFTGDRVDTAVYCGLASQTQVLAYPEWQAMGKGDFPVYKHILGASAAALFLQWGTTGASILIAYKTPTAGFGCRSTGYLAYGAIGTAVWFFLLGSTLFSHAVMLRYQRIHQAAPQADLTTVRRGLGLGLLCAAAVLTRVLGKFLAFANSIWLILSSLFEMTGAYSNCWCLGNYMGLGDRGWVLLFKSAPDLKVLAQPIWGGGIALTLGVCIGSYLIFVLAFMKNDRS</sequence>
<accession>A0A3M7BWX1</accession>
<evidence type="ECO:0000313" key="3">
    <source>
        <dbReference type="Proteomes" id="UP000269276"/>
    </source>
</evidence>
<evidence type="ECO:0000313" key="2">
    <source>
        <dbReference type="EMBL" id="RMY43970.1"/>
    </source>
</evidence>
<feature type="transmembrane region" description="Helical" evidence="1">
    <location>
        <begin position="288"/>
        <end position="313"/>
    </location>
</feature>
<dbReference type="OrthoDB" id="5392263at2759"/>
<gene>
    <name evidence="2" type="ORF">D0863_16284</name>
</gene>
<proteinExistence type="predicted"/>
<feature type="transmembrane region" description="Helical" evidence="1">
    <location>
        <begin position="26"/>
        <end position="53"/>
    </location>
</feature>
<comment type="caution">
    <text evidence="2">The sequence shown here is derived from an EMBL/GenBank/DDBJ whole genome shotgun (WGS) entry which is preliminary data.</text>
</comment>
<dbReference type="AlphaFoldDB" id="A0A3M7BWX1"/>
<feature type="transmembrane region" description="Helical" evidence="1">
    <location>
        <begin position="407"/>
        <end position="431"/>
    </location>
</feature>
<reference evidence="2 3" key="1">
    <citation type="journal article" date="2018" name="BMC Genomics">
        <title>Genomic evidence for intraspecific hybridization in a clonal and extremely halotolerant yeast.</title>
        <authorList>
            <person name="Gostincar C."/>
            <person name="Stajich J.E."/>
            <person name="Zupancic J."/>
            <person name="Zalar P."/>
            <person name="Gunde-Cimerman N."/>
        </authorList>
    </citation>
    <scope>NUCLEOTIDE SEQUENCE [LARGE SCALE GENOMIC DNA]</scope>
    <source>
        <strain evidence="2 3">EXF-2682</strain>
    </source>
</reference>
<feature type="transmembrane region" description="Helical" evidence="1">
    <location>
        <begin position="142"/>
        <end position="164"/>
    </location>
</feature>
<protein>
    <submittedName>
        <fullName evidence="2">Uncharacterized protein</fullName>
    </submittedName>
</protein>
<feature type="transmembrane region" description="Helical" evidence="1">
    <location>
        <begin position="334"/>
        <end position="363"/>
    </location>
</feature>
<dbReference type="EMBL" id="QWIP01001716">
    <property type="protein sequence ID" value="RMY43970.1"/>
    <property type="molecule type" value="Genomic_DNA"/>
</dbReference>
<name>A0A3M7BWX1_HORWE</name>
<keyword evidence="1" id="KW-1133">Transmembrane helix</keyword>
<dbReference type="Proteomes" id="UP000269276">
    <property type="component" value="Unassembled WGS sequence"/>
</dbReference>
<organism evidence="2 3">
    <name type="scientific">Hortaea werneckii</name>
    <name type="common">Black yeast</name>
    <name type="synonym">Cladosporium werneckii</name>
    <dbReference type="NCBI Taxonomy" id="91943"/>
    <lineage>
        <taxon>Eukaryota</taxon>
        <taxon>Fungi</taxon>
        <taxon>Dikarya</taxon>
        <taxon>Ascomycota</taxon>
        <taxon>Pezizomycotina</taxon>
        <taxon>Dothideomycetes</taxon>
        <taxon>Dothideomycetidae</taxon>
        <taxon>Mycosphaerellales</taxon>
        <taxon>Teratosphaeriaceae</taxon>
        <taxon>Hortaea</taxon>
    </lineage>
</organism>
<evidence type="ECO:0000256" key="1">
    <source>
        <dbReference type="SAM" id="Phobius"/>
    </source>
</evidence>
<keyword evidence="1" id="KW-0812">Transmembrane</keyword>